<protein>
    <submittedName>
        <fullName evidence="2">SDR family oxidoreductase</fullName>
    </submittedName>
</protein>
<dbReference type="InterPro" id="IPR002347">
    <property type="entry name" value="SDR_fam"/>
</dbReference>
<name>A0ABS8L3E7_9HYPH</name>
<reference evidence="2 3" key="1">
    <citation type="submission" date="2021-11" db="EMBL/GenBank/DDBJ databases">
        <authorList>
            <person name="Lee D.-H."/>
            <person name="Kim S.-B."/>
        </authorList>
    </citation>
    <scope>NUCLEOTIDE SEQUENCE [LARGE SCALE GENOMIC DNA]</scope>
    <source>
        <strain evidence="2 3">KCTC 52223</strain>
    </source>
</reference>
<dbReference type="PROSITE" id="PS00061">
    <property type="entry name" value="ADH_SHORT"/>
    <property type="match status" value="1"/>
</dbReference>
<accession>A0ABS8L3E7</accession>
<comment type="similarity">
    <text evidence="1">Belongs to the short-chain dehydrogenases/reductases (SDR) family.</text>
</comment>
<dbReference type="SUPFAM" id="SSF51735">
    <property type="entry name" value="NAD(P)-binding Rossmann-fold domains"/>
    <property type="match status" value="1"/>
</dbReference>
<gene>
    <name evidence="2" type="ORF">LJ725_27995</name>
</gene>
<dbReference type="Proteomes" id="UP001198862">
    <property type="component" value="Unassembled WGS sequence"/>
</dbReference>
<evidence type="ECO:0000313" key="2">
    <source>
        <dbReference type="EMBL" id="MCC8432831.1"/>
    </source>
</evidence>
<dbReference type="CDD" id="cd05233">
    <property type="entry name" value="SDR_c"/>
    <property type="match status" value="1"/>
</dbReference>
<dbReference type="PRINTS" id="PR00080">
    <property type="entry name" value="SDRFAMILY"/>
</dbReference>
<dbReference type="RefSeq" id="WP_068190600.1">
    <property type="nucleotide sequence ID" value="NZ_JAJISD010000019.1"/>
</dbReference>
<dbReference type="InterPro" id="IPR036291">
    <property type="entry name" value="NAD(P)-bd_dom_sf"/>
</dbReference>
<dbReference type="PRINTS" id="PR00081">
    <property type="entry name" value="GDHRDH"/>
</dbReference>
<dbReference type="Gene3D" id="3.40.50.720">
    <property type="entry name" value="NAD(P)-binding Rossmann-like Domain"/>
    <property type="match status" value="1"/>
</dbReference>
<proteinExistence type="inferred from homology"/>
<dbReference type="EMBL" id="JAJISD010000019">
    <property type="protein sequence ID" value="MCC8432831.1"/>
    <property type="molecule type" value="Genomic_DNA"/>
</dbReference>
<dbReference type="Pfam" id="PF13561">
    <property type="entry name" value="adh_short_C2"/>
    <property type="match status" value="1"/>
</dbReference>
<dbReference type="PANTHER" id="PTHR42760">
    <property type="entry name" value="SHORT-CHAIN DEHYDROGENASES/REDUCTASES FAMILY MEMBER"/>
    <property type="match status" value="1"/>
</dbReference>
<comment type="caution">
    <text evidence="2">The sequence shown here is derived from an EMBL/GenBank/DDBJ whole genome shotgun (WGS) entry which is preliminary data.</text>
</comment>
<sequence>MVDIGLGGKSVLVTGGASNIGRAIVFALAREDANIVFADIDEEQAQRTLKEAAKQGKGRISFQAADVTREEDVNALIERTMAEHGRLDVLVNNVGWDRPSAFVRQSTKHWRQLIEVNLVSTILCTQAALPRLVDAGAGAIVSVSSDASFGEPREAVYGAAKAGVNTFMKAIAKEYGRHGIRCNVVAPGLILPTAAEEIGTNSLWVGRDAFFSDEQVEKARKVIPLGKVGRAADIANAVLFFASPGMAGHISGQVLSVSGGYATPG</sequence>
<keyword evidence="3" id="KW-1185">Reference proteome</keyword>
<dbReference type="InterPro" id="IPR020904">
    <property type="entry name" value="Sc_DH/Rdtase_CS"/>
</dbReference>
<evidence type="ECO:0000256" key="1">
    <source>
        <dbReference type="ARBA" id="ARBA00006484"/>
    </source>
</evidence>
<evidence type="ECO:0000313" key="3">
    <source>
        <dbReference type="Proteomes" id="UP001198862"/>
    </source>
</evidence>
<organism evidence="2 3">
    <name type="scientific">Reyranella aquatilis</name>
    <dbReference type="NCBI Taxonomy" id="2035356"/>
    <lineage>
        <taxon>Bacteria</taxon>
        <taxon>Pseudomonadati</taxon>
        <taxon>Pseudomonadota</taxon>
        <taxon>Alphaproteobacteria</taxon>
        <taxon>Hyphomicrobiales</taxon>
        <taxon>Reyranellaceae</taxon>
        <taxon>Reyranella</taxon>
    </lineage>
</organism>